<dbReference type="GO" id="GO:0003677">
    <property type="term" value="F:DNA binding"/>
    <property type="evidence" value="ECO:0007669"/>
    <property type="project" value="UniProtKB-KW"/>
</dbReference>
<dbReference type="SUPFAM" id="SSF53850">
    <property type="entry name" value="Periplasmic binding protein-like II"/>
    <property type="match status" value="1"/>
</dbReference>
<dbReference type="GO" id="GO:0003700">
    <property type="term" value="F:DNA-binding transcription factor activity"/>
    <property type="evidence" value="ECO:0007669"/>
    <property type="project" value="InterPro"/>
</dbReference>
<dbReference type="RefSeq" id="WP_017956969.1">
    <property type="nucleotide sequence ID" value="NZ_WIEZ01000030.1"/>
</dbReference>
<dbReference type="Pfam" id="PF03466">
    <property type="entry name" value="LysR_substrate"/>
    <property type="match status" value="1"/>
</dbReference>
<protein>
    <recommendedName>
        <fullName evidence="6">HTH-type transcriptional regulator TtuA</fullName>
    </recommendedName>
    <alternativeName>
        <fullName evidence="7">Tartrate utilization transcriptional regulator</fullName>
    </alternativeName>
</protein>
<dbReference type="PANTHER" id="PTHR30346:SF0">
    <property type="entry name" value="HCA OPERON TRANSCRIPTIONAL ACTIVATOR HCAR"/>
    <property type="match status" value="1"/>
</dbReference>
<evidence type="ECO:0000259" key="8">
    <source>
        <dbReference type="PROSITE" id="PS50931"/>
    </source>
</evidence>
<evidence type="ECO:0000313" key="9">
    <source>
        <dbReference type="EMBL" id="NKM50031.1"/>
    </source>
</evidence>
<dbReference type="Gene3D" id="3.40.190.10">
    <property type="entry name" value="Periplasmic binding protein-like II"/>
    <property type="match status" value="2"/>
</dbReference>
<dbReference type="InterPro" id="IPR036390">
    <property type="entry name" value="WH_DNA-bd_sf"/>
</dbReference>
<reference evidence="9" key="1">
    <citation type="submission" date="2019-10" db="EMBL/GenBank/DDBJ databases">
        <title>Rhizobium leguminosarum symbiovar viciae collection.</title>
        <authorList>
            <person name="Boivin S."/>
            <person name="Lepetit M."/>
        </authorList>
    </citation>
    <scope>NUCLEOTIDE SEQUENCE</scope>
    <source>
        <strain evidence="9">L143</strain>
    </source>
</reference>
<dbReference type="Proteomes" id="UP000662259">
    <property type="component" value="Unassembled WGS sequence"/>
</dbReference>
<comment type="caution">
    <text evidence="9">The sequence shown here is derived from an EMBL/GenBank/DDBJ whole genome shotgun (WGS) entry which is preliminary data.</text>
</comment>
<dbReference type="Pfam" id="PF00126">
    <property type="entry name" value="HTH_1"/>
    <property type="match status" value="1"/>
</dbReference>
<feature type="domain" description="HTH lysR-type" evidence="8">
    <location>
        <begin position="1"/>
        <end position="58"/>
    </location>
</feature>
<dbReference type="AlphaFoldDB" id="A0A8I2GXC4"/>
<name>A0A8I2GXC4_RHILV</name>
<dbReference type="GO" id="GO:0032993">
    <property type="term" value="C:protein-DNA complex"/>
    <property type="evidence" value="ECO:0007669"/>
    <property type="project" value="TreeGrafter"/>
</dbReference>
<dbReference type="Gene3D" id="1.10.10.10">
    <property type="entry name" value="Winged helix-like DNA-binding domain superfamily/Winged helix DNA-binding domain"/>
    <property type="match status" value="1"/>
</dbReference>
<evidence type="ECO:0000256" key="2">
    <source>
        <dbReference type="ARBA" id="ARBA00023015"/>
    </source>
</evidence>
<evidence type="ECO:0000256" key="3">
    <source>
        <dbReference type="ARBA" id="ARBA00023125"/>
    </source>
</evidence>
<organism evidence="9 10">
    <name type="scientific">Rhizobium leguminosarum bv. viciae</name>
    <dbReference type="NCBI Taxonomy" id="387"/>
    <lineage>
        <taxon>Bacteria</taxon>
        <taxon>Pseudomonadati</taxon>
        <taxon>Pseudomonadota</taxon>
        <taxon>Alphaproteobacteria</taxon>
        <taxon>Hyphomicrobiales</taxon>
        <taxon>Rhizobiaceae</taxon>
        <taxon>Rhizobium/Agrobacterium group</taxon>
        <taxon>Rhizobium</taxon>
    </lineage>
</organism>
<evidence type="ECO:0000313" key="10">
    <source>
        <dbReference type="Proteomes" id="UP000662259"/>
    </source>
</evidence>
<dbReference type="SUPFAM" id="SSF46785">
    <property type="entry name" value="Winged helix' DNA-binding domain"/>
    <property type="match status" value="1"/>
</dbReference>
<keyword evidence="4" id="KW-0804">Transcription</keyword>
<dbReference type="EMBL" id="WIEZ01000030">
    <property type="protein sequence ID" value="NKM50031.1"/>
    <property type="molecule type" value="Genomic_DNA"/>
</dbReference>
<evidence type="ECO:0000256" key="4">
    <source>
        <dbReference type="ARBA" id="ARBA00023163"/>
    </source>
</evidence>
<dbReference type="InterPro" id="IPR000847">
    <property type="entry name" value="LysR_HTH_N"/>
</dbReference>
<comment type="function">
    <text evidence="5">Transcriptional regulator of the ttuABCDE tartrate utilization operon.</text>
</comment>
<dbReference type="InterPro" id="IPR005119">
    <property type="entry name" value="LysR_subst-bd"/>
</dbReference>
<dbReference type="InterPro" id="IPR036388">
    <property type="entry name" value="WH-like_DNA-bd_sf"/>
</dbReference>
<comment type="similarity">
    <text evidence="1">Belongs to the LysR transcriptional regulatory family.</text>
</comment>
<dbReference type="PROSITE" id="PS50931">
    <property type="entry name" value="HTH_LYSR"/>
    <property type="match status" value="1"/>
</dbReference>
<proteinExistence type="inferred from homology"/>
<evidence type="ECO:0000256" key="5">
    <source>
        <dbReference type="ARBA" id="ARBA00054626"/>
    </source>
</evidence>
<dbReference type="CDD" id="cd08414">
    <property type="entry name" value="PBP2_LTTR_aromatics_like"/>
    <property type="match status" value="1"/>
</dbReference>
<dbReference type="FunFam" id="1.10.10.10:FF:000001">
    <property type="entry name" value="LysR family transcriptional regulator"/>
    <property type="match status" value="1"/>
</dbReference>
<dbReference type="PANTHER" id="PTHR30346">
    <property type="entry name" value="TRANSCRIPTIONAL DUAL REGULATOR HCAR-RELATED"/>
    <property type="match status" value="1"/>
</dbReference>
<dbReference type="PRINTS" id="PR00039">
    <property type="entry name" value="HTHLYSR"/>
</dbReference>
<evidence type="ECO:0000256" key="6">
    <source>
        <dbReference type="ARBA" id="ARBA00067332"/>
    </source>
</evidence>
<evidence type="ECO:0000256" key="1">
    <source>
        <dbReference type="ARBA" id="ARBA00009437"/>
    </source>
</evidence>
<sequence length="299" mass="32718">MELRHIRHFLAVAEELHMGRAARRLGMAQPPLSQSIARLEKELAVKLFLRINRRLVLSDAGRLFLDDARAALRHADVAMALAREAADGEAGELRLGFVSAALYRHLPRLLRRLRDELPGVRPHLFELSSNEQLAAISKGDLDIGFAHPPFGTGERLDILKFPDEELIAVLPKDGGPDRVTLGELAARGLVLFPEEQGPATHAQILDAFAAAGQEPRVVQEATRALTMLSLVSAGLGAALLPRSTQVLSFEGVRYASIADARLPAFPLSAIARRRPRRAVIDKVWKLLAVVAAEAQTYSR</sequence>
<keyword evidence="2" id="KW-0805">Transcription regulation</keyword>
<accession>A0A8I2GXC4</accession>
<gene>
    <name evidence="9" type="ORF">GFL91_34975</name>
</gene>
<keyword evidence="3" id="KW-0238">DNA-binding</keyword>
<evidence type="ECO:0000256" key="7">
    <source>
        <dbReference type="ARBA" id="ARBA00083243"/>
    </source>
</evidence>